<dbReference type="GeneID" id="66871340"/>
<dbReference type="PANTHER" id="PTHR37296:SF1">
    <property type="entry name" value="CONSERVED VIRULENCE FACTOR B"/>
    <property type="match status" value="1"/>
</dbReference>
<dbReference type="Proteomes" id="UP000036780">
    <property type="component" value="Unassembled WGS sequence"/>
</dbReference>
<dbReference type="InterPro" id="IPR040764">
    <property type="entry name" value="CvfB_WH"/>
</dbReference>
<sequence length="284" mass="32372">MNQLTGTIQNMTVERIIDTGYVLRYGQHEILLHHREANCELKPDQEIDVFLYTDKKGNVVATTQLPQIVMDVYGWSTVKDVIPNLGVFVDIGTSKDVLVSKDDLPLYEKVWPQIGDQLYVTLGRDKKGRLLAIPATEQVISREIEFAPEDLWNTSISGTVYFTSKEGTAIITPDDYRGFIHYTERKQEPRLGEYVEGRVIEVKDDGTLNISLRPRKQDSMHEDATQIMEHLQANDGVIPFSDKSDPEEIRATFQISKAAFKRAIGKLMKEGKIEQRDGYTYLCK</sequence>
<protein>
    <submittedName>
        <fullName evidence="2">Uncharacterized protein</fullName>
    </submittedName>
</protein>
<keyword evidence="3" id="KW-1185">Reference proteome</keyword>
<dbReference type="InterPro" id="IPR048588">
    <property type="entry name" value="CvfB_S1_2nd"/>
</dbReference>
<reference evidence="3" key="1">
    <citation type="submission" date="2015-07" db="EMBL/GenBank/DDBJ databases">
        <title>Fjat-10053 dsm26.</title>
        <authorList>
            <person name="Liu B."/>
            <person name="Wang J."/>
            <person name="Zhu Y."/>
            <person name="Liu G."/>
            <person name="Chen Q."/>
            <person name="Chen Z."/>
            <person name="Lan J."/>
            <person name="Che J."/>
            <person name="Ge C."/>
            <person name="Shi H."/>
            <person name="Pan Z."/>
            <person name="Liu X."/>
        </authorList>
    </citation>
    <scope>NUCLEOTIDE SEQUENCE [LARGE SCALE GENOMIC DNA]</scope>
    <source>
        <strain evidence="3">DSM 26</strain>
    </source>
</reference>
<dbReference type="EMBL" id="LGTO01000007">
    <property type="protein sequence ID" value="KNE20924.1"/>
    <property type="molecule type" value="Genomic_DNA"/>
</dbReference>
<name>A0A0L0QQR0_VIRPA</name>
<dbReference type="GO" id="GO:0003676">
    <property type="term" value="F:nucleic acid binding"/>
    <property type="evidence" value="ECO:0007669"/>
    <property type="project" value="InterPro"/>
</dbReference>
<comment type="similarity">
    <text evidence="1">Belongs to the CvfB family.</text>
</comment>
<dbReference type="PATRIC" id="fig|1473.5.peg.1485"/>
<evidence type="ECO:0000313" key="3">
    <source>
        <dbReference type="Proteomes" id="UP000036780"/>
    </source>
</evidence>
<dbReference type="Pfam" id="PF21543">
    <property type="entry name" value="CvfB_2nd"/>
    <property type="match status" value="1"/>
</dbReference>
<gene>
    <name evidence="2" type="ORF">AFK71_14285</name>
</gene>
<dbReference type="InterPro" id="IPR036388">
    <property type="entry name" value="WH-like_DNA-bd_sf"/>
</dbReference>
<dbReference type="RefSeq" id="WP_050353491.1">
    <property type="nucleotide sequence ID" value="NZ_CP073011.1"/>
</dbReference>
<dbReference type="AlphaFoldDB" id="A0A0L0QQR0"/>
<evidence type="ECO:0000313" key="2">
    <source>
        <dbReference type="EMBL" id="KNE20924.1"/>
    </source>
</evidence>
<dbReference type="Gene3D" id="2.40.50.140">
    <property type="entry name" value="Nucleic acid-binding proteins"/>
    <property type="match status" value="2"/>
</dbReference>
<dbReference type="InterPro" id="IPR012340">
    <property type="entry name" value="NA-bd_OB-fold"/>
</dbReference>
<proteinExistence type="inferred from homology"/>
<dbReference type="Pfam" id="PF21191">
    <property type="entry name" value="CvfB_1st"/>
    <property type="match status" value="1"/>
</dbReference>
<dbReference type="InterPro" id="IPR039566">
    <property type="entry name" value="CvfB_S1_st"/>
</dbReference>
<organism evidence="2 3">
    <name type="scientific">Virgibacillus pantothenticus</name>
    <dbReference type="NCBI Taxonomy" id="1473"/>
    <lineage>
        <taxon>Bacteria</taxon>
        <taxon>Bacillati</taxon>
        <taxon>Bacillota</taxon>
        <taxon>Bacilli</taxon>
        <taxon>Bacillales</taxon>
        <taxon>Bacillaceae</taxon>
        <taxon>Virgibacillus</taxon>
    </lineage>
</organism>
<dbReference type="InterPro" id="IPR014464">
    <property type="entry name" value="CvfB_fam"/>
</dbReference>
<dbReference type="InterPro" id="IPR048587">
    <property type="entry name" value="CvfB_S1_3rd"/>
</dbReference>
<dbReference type="Pfam" id="PF13509">
    <property type="entry name" value="S1_2"/>
    <property type="match status" value="1"/>
</dbReference>
<dbReference type="InterPro" id="IPR003029">
    <property type="entry name" value="S1_domain"/>
</dbReference>
<dbReference type="OrthoDB" id="9801597at2"/>
<dbReference type="Gene3D" id="1.10.10.10">
    <property type="entry name" value="Winged helix-like DNA-binding domain superfamily/Winged helix DNA-binding domain"/>
    <property type="match status" value="1"/>
</dbReference>
<dbReference type="PROSITE" id="PS50126">
    <property type="entry name" value="S1"/>
    <property type="match status" value="1"/>
</dbReference>
<dbReference type="PANTHER" id="PTHR37296">
    <property type="entry name" value="CONSERVED VIRULENCE FACTOR B"/>
    <property type="match status" value="1"/>
</dbReference>
<dbReference type="PIRSF" id="PIRSF012524">
    <property type="entry name" value="YitL_S1"/>
    <property type="match status" value="1"/>
</dbReference>
<evidence type="ECO:0000256" key="1">
    <source>
        <dbReference type="PIRNR" id="PIRNR012524"/>
    </source>
</evidence>
<comment type="caution">
    <text evidence="2">The sequence shown here is derived from an EMBL/GenBank/DDBJ whole genome shotgun (WGS) entry which is preliminary data.</text>
</comment>
<dbReference type="Pfam" id="PF17783">
    <property type="entry name" value="WHD_CvfB"/>
    <property type="match status" value="1"/>
</dbReference>
<accession>A0A0L0QQR0</accession>